<evidence type="ECO:0000256" key="3">
    <source>
        <dbReference type="ARBA" id="ARBA00022650"/>
    </source>
</evidence>
<dbReference type="InterPro" id="IPR012134">
    <property type="entry name" value="Glu-5-SA_DH"/>
</dbReference>
<dbReference type="NCBIfam" id="NF001221">
    <property type="entry name" value="PRK00197.1"/>
    <property type="match status" value="1"/>
</dbReference>
<evidence type="ECO:0000256" key="4">
    <source>
        <dbReference type="ARBA" id="ARBA00022857"/>
    </source>
</evidence>
<dbReference type="GO" id="GO:0005737">
    <property type="term" value="C:cytoplasm"/>
    <property type="evidence" value="ECO:0007669"/>
    <property type="project" value="UniProtKB-SubCell"/>
</dbReference>
<keyword evidence="7" id="KW-0963">Cytoplasm</keyword>
<feature type="domain" description="Aldehyde dehydrogenase" evidence="8">
    <location>
        <begin position="11"/>
        <end position="286"/>
    </location>
</feature>
<dbReference type="PANTHER" id="PTHR11063">
    <property type="entry name" value="GLUTAMATE SEMIALDEHYDE DEHYDROGENASE"/>
    <property type="match status" value="1"/>
</dbReference>
<organism evidence="9 10">
    <name type="scientific">Thermodesulfovibrio aggregans</name>
    <dbReference type="NCBI Taxonomy" id="86166"/>
    <lineage>
        <taxon>Bacteria</taxon>
        <taxon>Pseudomonadati</taxon>
        <taxon>Nitrospirota</taxon>
        <taxon>Thermodesulfovibrionia</taxon>
        <taxon>Thermodesulfovibrionales</taxon>
        <taxon>Thermodesulfovibrionaceae</taxon>
        <taxon>Thermodesulfovibrio</taxon>
    </lineage>
</organism>
<dbReference type="Pfam" id="PF00171">
    <property type="entry name" value="Aldedh"/>
    <property type="match status" value="1"/>
</dbReference>
<comment type="subcellular location">
    <subcellularLocation>
        <location evidence="7">Cytoplasm</location>
    </subcellularLocation>
</comment>
<dbReference type="CDD" id="cd07079">
    <property type="entry name" value="ALDH_F18-19_ProA-GPR"/>
    <property type="match status" value="1"/>
</dbReference>
<keyword evidence="4 7" id="KW-0521">NADP</keyword>
<dbReference type="InterPro" id="IPR016162">
    <property type="entry name" value="Ald_DH_N"/>
</dbReference>
<dbReference type="InterPro" id="IPR016161">
    <property type="entry name" value="Ald_DH/histidinol_DH"/>
</dbReference>
<dbReference type="EMBL" id="PNIO01000006">
    <property type="protein sequence ID" value="PMP72640.1"/>
    <property type="molecule type" value="Genomic_DNA"/>
</dbReference>
<proteinExistence type="inferred from homology"/>
<dbReference type="PIRSF" id="PIRSF000151">
    <property type="entry name" value="GPR"/>
    <property type="match status" value="1"/>
</dbReference>
<protein>
    <recommendedName>
        <fullName evidence="7">Gamma-glutamyl phosphate reductase</fullName>
        <shortName evidence="7">GPR</shortName>
        <ecNumber evidence="7">1.2.1.41</ecNumber>
    </recommendedName>
    <alternativeName>
        <fullName evidence="7">Glutamate-5-semialdehyde dehydrogenase</fullName>
    </alternativeName>
    <alternativeName>
        <fullName evidence="7">Glutamyl-gamma-semialdehyde dehydrogenase</fullName>
        <shortName evidence="7">GSA dehydrogenase</shortName>
    </alternativeName>
</protein>
<comment type="pathway">
    <text evidence="1 7">Amino-acid biosynthesis; L-proline biosynthesis; L-glutamate 5-semialdehyde from L-glutamate: step 2/2.</text>
</comment>
<keyword evidence="5 7" id="KW-0560">Oxidoreductase</keyword>
<dbReference type="SUPFAM" id="SSF53720">
    <property type="entry name" value="ALDH-like"/>
    <property type="match status" value="1"/>
</dbReference>
<dbReference type="Gene3D" id="3.40.605.10">
    <property type="entry name" value="Aldehyde Dehydrogenase, Chain A, domain 1"/>
    <property type="match status" value="1"/>
</dbReference>
<comment type="similarity">
    <text evidence="7">Belongs to the gamma-glutamyl phosphate reductase family.</text>
</comment>
<evidence type="ECO:0000256" key="6">
    <source>
        <dbReference type="ARBA" id="ARBA00049024"/>
    </source>
</evidence>
<keyword evidence="2 7" id="KW-0028">Amino-acid biosynthesis</keyword>
<evidence type="ECO:0000313" key="10">
    <source>
        <dbReference type="Proteomes" id="UP000242288"/>
    </source>
</evidence>
<evidence type="ECO:0000256" key="1">
    <source>
        <dbReference type="ARBA" id="ARBA00004985"/>
    </source>
</evidence>
<dbReference type="Gene3D" id="3.40.309.10">
    <property type="entry name" value="Aldehyde Dehydrogenase, Chain A, domain 2"/>
    <property type="match status" value="1"/>
</dbReference>
<dbReference type="InterPro" id="IPR016163">
    <property type="entry name" value="Ald_DH_C"/>
</dbReference>
<evidence type="ECO:0000256" key="7">
    <source>
        <dbReference type="HAMAP-Rule" id="MF_00412"/>
    </source>
</evidence>
<dbReference type="InterPro" id="IPR020593">
    <property type="entry name" value="G-glutamylP_reductase_CS"/>
</dbReference>
<dbReference type="GO" id="GO:0055129">
    <property type="term" value="P:L-proline biosynthetic process"/>
    <property type="evidence" value="ECO:0007669"/>
    <property type="project" value="UniProtKB-UniRule"/>
</dbReference>
<dbReference type="EC" id="1.2.1.41" evidence="7"/>
<dbReference type="PROSITE" id="PS01223">
    <property type="entry name" value="PROA"/>
    <property type="match status" value="1"/>
</dbReference>
<evidence type="ECO:0000313" key="9">
    <source>
        <dbReference type="EMBL" id="PMP72640.1"/>
    </source>
</evidence>
<comment type="caution">
    <text evidence="9">The sequence shown here is derived from an EMBL/GenBank/DDBJ whole genome shotgun (WGS) entry which is preliminary data.</text>
</comment>
<evidence type="ECO:0000259" key="8">
    <source>
        <dbReference type="Pfam" id="PF00171"/>
    </source>
</evidence>
<dbReference type="UniPathway" id="UPA00098">
    <property type="reaction ID" value="UER00360"/>
</dbReference>
<dbReference type="HAMAP" id="MF_00412">
    <property type="entry name" value="ProA"/>
    <property type="match status" value="1"/>
</dbReference>
<dbReference type="FunFam" id="3.40.309.10:FF:000006">
    <property type="entry name" value="Gamma-glutamyl phosphate reductase"/>
    <property type="match status" value="1"/>
</dbReference>
<dbReference type="InterPro" id="IPR015590">
    <property type="entry name" value="Aldehyde_DH_dom"/>
</dbReference>
<evidence type="ECO:0000256" key="2">
    <source>
        <dbReference type="ARBA" id="ARBA00022605"/>
    </source>
</evidence>
<dbReference type="PANTHER" id="PTHR11063:SF8">
    <property type="entry name" value="DELTA-1-PYRROLINE-5-CARBOXYLATE SYNTHASE"/>
    <property type="match status" value="1"/>
</dbReference>
<comment type="catalytic activity">
    <reaction evidence="6 7">
        <text>L-glutamate 5-semialdehyde + phosphate + NADP(+) = L-glutamyl 5-phosphate + NADPH + H(+)</text>
        <dbReference type="Rhea" id="RHEA:19541"/>
        <dbReference type="ChEBI" id="CHEBI:15378"/>
        <dbReference type="ChEBI" id="CHEBI:43474"/>
        <dbReference type="ChEBI" id="CHEBI:57783"/>
        <dbReference type="ChEBI" id="CHEBI:58066"/>
        <dbReference type="ChEBI" id="CHEBI:58274"/>
        <dbReference type="ChEBI" id="CHEBI:58349"/>
        <dbReference type="EC" id="1.2.1.41"/>
    </reaction>
</comment>
<sequence>MELKQLVLSKAKEAKEASILIGKASTERKNKILNRMAEYLKHGKDELIKANGVDVQRAQEKGLSKALIDRLTLTEKRIDEMIKGLEEVVSLPDPVGEITKMWLRPNGMLVGRMRVPIGVIGVIYEARPNVTVDVTGLCLKAGNAVVLRGGSEAINSNTALVKILKQALKDEGMHDGVVSFIDIPQREAVLEMIKLEGLIDLIIPRGGESLIRTVTENSRIPVLKHYKGVCHVFVDRDADLEMAQEICFNAKVQRPATCNAMETMLVDEAVAEVFLPAMLKRFEQAGVQLKGCSRTKKIYPNVMDVTEEDFYKEYLDLILNVRVVKDIDEAIEHITKYGSAHSDAIVTRDYNKAMKFLREVDSSAVFVNASTRLNDGYQFGLGAEIGISTDKIHARGPMGLEELTCTKFIVFGSGQLRQ</sequence>
<dbReference type="GO" id="GO:0050661">
    <property type="term" value="F:NADP binding"/>
    <property type="evidence" value="ECO:0007669"/>
    <property type="project" value="InterPro"/>
</dbReference>
<dbReference type="InterPro" id="IPR000965">
    <property type="entry name" value="GPR_dom"/>
</dbReference>
<dbReference type="Proteomes" id="UP000242288">
    <property type="component" value="Unassembled WGS sequence"/>
</dbReference>
<dbReference type="GO" id="GO:0004350">
    <property type="term" value="F:glutamate-5-semialdehyde dehydrogenase activity"/>
    <property type="evidence" value="ECO:0007669"/>
    <property type="project" value="UniProtKB-UniRule"/>
</dbReference>
<comment type="function">
    <text evidence="7">Catalyzes the NADPH-dependent reduction of L-glutamate 5-phosphate into L-glutamate 5-semialdehyde and phosphate. The product spontaneously undergoes cyclization to form 1-pyrroline-5-carboxylate.</text>
</comment>
<accession>A0A2J6WQK2</accession>
<dbReference type="AlphaFoldDB" id="A0A2J6WQK2"/>
<gene>
    <name evidence="7" type="primary">proA</name>
    <name evidence="9" type="ORF">C0186_00635</name>
</gene>
<keyword evidence="3 7" id="KW-0641">Proline biosynthesis</keyword>
<evidence type="ECO:0000256" key="5">
    <source>
        <dbReference type="ARBA" id="ARBA00023002"/>
    </source>
</evidence>
<dbReference type="NCBIfam" id="TIGR00407">
    <property type="entry name" value="proA"/>
    <property type="match status" value="1"/>
</dbReference>
<reference evidence="9 10" key="1">
    <citation type="submission" date="2018-01" db="EMBL/GenBank/DDBJ databases">
        <title>Metagenomic assembled genomes from two thermal pools in the Uzon Caldera, Kamchatka, Russia.</title>
        <authorList>
            <person name="Wilkins L."/>
            <person name="Ettinger C."/>
        </authorList>
    </citation>
    <scope>NUCLEOTIDE SEQUENCE [LARGE SCALE GENOMIC DNA]</scope>
    <source>
        <strain evidence="9">ZAV-04</strain>
    </source>
</reference>
<name>A0A2J6WQK2_9BACT</name>